<name>A0AAE3R600_9BACT</name>
<dbReference type="Pfam" id="PF01844">
    <property type="entry name" value="HNH"/>
    <property type="match status" value="1"/>
</dbReference>
<reference evidence="2" key="1">
    <citation type="submission" date="2023-05" db="EMBL/GenBank/DDBJ databases">
        <authorList>
            <person name="Zhang X."/>
        </authorList>
    </citation>
    <scope>NUCLEOTIDE SEQUENCE</scope>
    <source>
        <strain evidence="2">BD1B2-1</strain>
    </source>
</reference>
<proteinExistence type="predicted"/>
<evidence type="ECO:0000313" key="3">
    <source>
        <dbReference type="Proteomes" id="UP001232063"/>
    </source>
</evidence>
<keyword evidence="3" id="KW-1185">Reference proteome</keyword>
<accession>A0AAE3R600</accession>
<dbReference type="EMBL" id="JASJOU010000004">
    <property type="protein sequence ID" value="MDJ1502099.1"/>
    <property type="molecule type" value="Genomic_DNA"/>
</dbReference>
<dbReference type="Gene3D" id="1.10.30.50">
    <property type="match status" value="1"/>
</dbReference>
<dbReference type="AlphaFoldDB" id="A0AAE3R600"/>
<dbReference type="GO" id="GO:0004519">
    <property type="term" value="F:endonuclease activity"/>
    <property type="evidence" value="ECO:0007669"/>
    <property type="project" value="UniProtKB-KW"/>
</dbReference>
<dbReference type="Proteomes" id="UP001232063">
    <property type="component" value="Unassembled WGS sequence"/>
</dbReference>
<dbReference type="InterPro" id="IPR002711">
    <property type="entry name" value="HNH"/>
</dbReference>
<organism evidence="2 3">
    <name type="scientific">Xanthocytophaga agilis</name>
    <dbReference type="NCBI Taxonomy" id="3048010"/>
    <lineage>
        <taxon>Bacteria</taxon>
        <taxon>Pseudomonadati</taxon>
        <taxon>Bacteroidota</taxon>
        <taxon>Cytophagia</taxon>
        <taxon>Cytophagales</taxon>
        <taxon>Rhodocytophagaceae</taxon>
        <taxon>Xanthocytophaga</taxon>
    </lineage>
</organism>
<keyword evidence="2" id="KW-0378">Hydrolase</keyword>
<keyword evidence="2" id="KW-0255">Endonuclease</keyword>
<evidence type="ECO:0000259" key="1">
    <source>
        <dbReference type="SMART" id="SM00507"/>
    </source>
</evidence>
<protein>
    <submittedName>
        <fullName evidence="2">HNH endonuclease signature motif containing protein</fullName>
    </submittedName>
</protein>
<comment type="caution">
    <text evidence="2">The sequence shown here is derived from an EMBL/GenBank/DDBJ whole genome shotgun (WGS) entry which is preliminary data.</text>
</comment>
<gene>
    <name evidence="2" type="ORF">QNI22_15640</name>
</gene>
<evidence type="ECO:0000313" key="2">
    <source>
        <dbReference type="EMBL" id="MDJ1502099.1"/>
    </source>
</evidence>
<dbReference type="CDD" id="cd00085">
    <property type="entry name" value="HNHc"/>
    <property type="match status" value="1"/>
</dbReference>
<feature type="domain" description="HNH nuclease" evidence="1">
    <location>
        <begin position="9"/>
        <end position="65"/>
    </location>
</feature>
<dbReference type="InterPro" id="IPR003615">
    <property type="entry name" value="HNH_nuc"/>
</dbReference>
<dbReference type="SMART" id="SM00507">
    <property type="entry name" value="HNHc"/>
    <property type="match status" value="1"/>
</dbReference>
<sequence length="105" mass="12170">MSKKEIRQQFRNSVFKRDNFTCQVCHTQQPEELLDAHHITDRNEMPNGGYVAENGITVCKGSCHMKVEKFHISEGKEWEPNLHPDDLYKRIGSNKELAIQKSEAL</sequence>
<dbReference type="GO" id="GO:0008270">
    <property type="term" value="F:zinc ion binding"/>
    <property type="evidence" value="ECO:0007669"/>
    <property type="project" value="InterPro"/>
</dbReference>
<dbReference type="GO" id="GO:0003676">
    <property type="term" value="F:nucleic acid binding"/>
    <property type="evidence" value="ECO:0007669"/>
    <property type="project" value="InterPro"/>
</dbReference>
<keyword evidence="2" id="KW-0540">Nuclease</keyword>
<dbReference type="RefSeq" id="WP_314511948.1">
    <property type="nucleotide sequence ID" value="NZ_JASJOU010000004.1"/>
</dbReference>